<comment type="subcellular location">
    <subcellularLocation>
        <location evidence="1">Endomembrane system</location>
        <topology evidence="1">Multi-pass membrane protein</topology>
    </subcellularLocation>
</comment>
<dbReference type="InterPro" id="IPR008217">
    <property type="entry name" value="Ccc1_fam"/>
</dbReference>
<dbReference type="InterPro" id="IPR009078">
    <property type="entry name" value="Ferritin-like_SF"/>
</dbReference>
<dbReference type="SUPFAM" id="SSF47240">
    <property type="entry name" value="Ferritin-like"/>
    <property type="match status" value="1"/>
</dbReference>
<dbReference type="Pfam" id="PF02915">
    <property type="entry name" value="Rubrerythrin"/>
    <property type="match status" value="1"/>
</dbReference>
<dbReference type="Gene3D" id="1.20.1260.10">
    <property type="match status" value="1"/>
</dbReference>
<dbReference type="InterPro" id="IPR003251">
    <property type="entry name" value="Rr_diiron-bd_dom"/>
</dbReference>
<dbReference type="OrthoDB" id="9781287at2"/>
<dbReference type="GO" id="GO:0005384">
    <property type="term" value="F:manganese ion transmembrane transporter activity"/>
    <property type="evidence" value="ECO:0007669"/>
    <property type="project" value="InterPro"/>
</dbReference>
<dbReference type="Proteomes" id="UP000219036">
    <property type="component" value="Unassembled WGS sequence"/>
</dbReference>
<dbReference type="RefSeq" id="WP_097000483.1">
    <property type="nucleotide sequence ID" value="NZ_OBEI01000005.1"/>
</dbReference>
<dbReference type="GO" id="GO:0030026">
    <property type="term" value="P:intracellular manganese ion homeostasis"/>
    <property type="evidence" value="ECO:0007669"/>
    <property type="project" value="InterPro"/>
</dbReference>
<feature type="transmembrane region" description="Helical" evidence="5">
    <location>
        <begin position="299"/>
        <end position="322"/>
    </location>
</feature>
<dbReference type="GO" id="GO:0012505">
    <property type="term" value="C:endomembrane system"/>
    <property type="evidence" value="ECO:0007669"/>
    <property type="project" value="UniProtKB-SubCell"/>
</dbReference>
<evidence type="ECO:0000313" key="7">
    <source>
        <dbReference type="EMBL" id="SNZ08487.1"/>
    </source>
</evidence>
<evidence type="ECO:0000256" key="3">
    <source>
        <dbReference type="ARBA" id="ARBA00022989"/>
    </source>
</evidence>
<reference evidence="8" key="1">
    <citation type="submission" date="2017-09" db="EMBL/GenBank/DDBJ databases">
        <authorList>
            <person name="Varghese N."/>
            <person name="Submissions S."/>
        </authorList>
    </citation>
    <scope>NUCLEOTIDE SEQUENCE [LARGE SCALE GENOMIC DNA]</scope>
    <source>
        <strain evidence="8">DSM 15103</strain>
    </source>
</reference>
<feature type="transmembrane region" description="Helical" evidence="5">
    <location>
        <begin position="274"/>
        <end position="293"/>
    </location>
</feature>
<organism evidence="7 8">
    <name type="scientific">Persephonella hydrogeniphila</name>
    <dbReference type="NCBI Taxonomy" id="198703"/>
    <lineage>
        <taxon>Bacteria</taxon>
        <taxon>Pseudomonadati</taxon>
        <taxon>Aquificota</taxon>
        <taxon>Aquificia</taxon>
        <taxon>Aquificales</taxon>
        <taxon>Hydrogenothermaceae</taxon>
        <taxon>Persephonella</taxon>
    </lineage>
</organism>
<feature type="transmembrane region" description="Helical" evidence="5">
    <location>
        <begin position="148"/>
        <end position="171"/>
    </location>
</feature>
<evidence type="ECO:0000256" key="1">
    <source>
        <dbReference type="ARBA" id="ARBA00004127"/>
    </source>
</evidence>
<evidence type="ECO:0000256" key="4">
    <source>
        <dbReference type="ARBA" id="ARBA00023136"/>
    </source>
</evidence>
<evidence type="ECO:0000259" key="6">
    <source>
        <dbReference type="Pfam" id="PF02915"/>
    </source>
</evidence>
<dbReference type="InterPro" id="IPR012347">
    <property type="entry name" value="Ferritin-like"/>
</dbReference>
<dbReference type="EMBL" id="OBEI01000005">
    <property type="protein sequence ID" value="SNZ08487.1"/>
    <property type="molecule type" value="Genomic_DNA"/>
</dbReference>
<evidence type="ECO:0000256" key="5">
    <source>
        <dbReference type="SAM" id="Phobius"/>
    </source>
</evidence>
<protein>
    <submittedName>
        <fullName evidence="7">Predicted Fe2+/Mn2+ transporter, VIT1/CCC1 family</fullName>
    </submittedName>
</protein>
<dbReference type="AlphaFoldDB" id="A0A285NHM1"/>
<dbReference type="GO" id="GO:0016491">
    <property type="term" value="F:oxidoreductase activity"/>
    <property type="evidence" value="ECO:0007669"/>
    <property type="project" value="InterPro"/>
</dbReference>
<keyword evidence="4 5" id="KW-0472">Membrane</keyword>
<sequence length="360" mass="40409">MNAVKLASYFYQMEMNDYFTYMKVSESIKESKLSESIKKIALMEKEHAQFWAEFLKKRNVEPSKVKVNRLKIFLINHLSKLINPIILISFLELGESGAIKNYYNFLKTEKLSEEEREKLKKIILDEIEHETFFARQINEKGMSNIRDFVLGMNDGLVEILGAVAGLSAVYLSNPLMVGVSGLIVGMAGALSMGIGAFISVRSQRQVNEAQKEQMEIIFDVAPERAVEEYKRKLIESGVLKELAEDITSKISKNKEAISKLLIEETEENEIRSGLFTGFAYLVGVFFPVIPYFFAPNSYIALPFSILFAGLALTFVAVVISVLSGISIKKKIFEMVISAFTAAGIAYTFGSIMQSIFGIEI</sequence>
<name>A0A285NHM1_9AQUI</name>
<evidence type="ECO:0000256" key="2">
    <source>
        <dbReference type="ARBA" id="ARBA00022692"/>
    </source>
</evidence>
<evidence type="ECO:0000313" key="8">
    <source>
        <dbReference type="Proteomes" id="UP000219036"/>
    </source>
</evidence>
<dbReference type="PANTHER" id="PTHR31851">
    <property type="entry name" value="FE(2+)/MN(2+) TRANSPORTER PCL1"/>
    <property type="match status" value="1"/>
</dbReference>
<accession>A0A285NHM1</accession>
<dbReference type="Pfam" id="PF01988">
    <property type="entry name" value="VIT1"/>
    <property type="match status" value="1"/>
</dbReference>
<keyword evidence="2 5" id="KW-0812">Transmembrane</keyword>
<dbReference type="InterPro" id="IPR039376">
    <property type="entry name" value="Ferritin_CCC1_N"/>
</dbReference>
<feature type="transmembrane region" description="Helical" evidence="5">
    <location>
        <begin position="334"/>
        <end position="356"/>
    </location>
</feature>
<keyword evidence="8" id="KW-1185">Reference proteome</keyword>
<feature type="domain" description="Rubrerythrin diiron-binding" evidence="6">
    <location>
        <begin position="12"/>
        <end position="135"/>
    </location>
</feature>
<keyword evidence="3 5" id="KW-1133">Transmembrane helix</keyword>
<dbReference type="GO" id="GO:0046872">
    <property type="term" value="F:metal ion binding"/>
    <property type="evidence" value="ECO:0007669"/>
    <property type="project" value="InterPro"/>
</dbReference>
<gene>
    <name evidence="7" type="ORF">SAMN06265182_1309</name>
</gene>
<feature type="transmembrane region" description="Helical" evidence="5">
    <location>
        <begin position="177"/>
        <end position="200"/>
    </location>
</feature>
<proteinExistence type="predicted"/>
<dbReference type="CDD" id="cd01044">
    <property type="entry name" value="Ferritin_CCC1_N"/>
    <property type="match status" value="1"/>
</dbReference>